<gene>
    <name evidence="1" type="ORF">Salat_2416900</name>
</gene>
<proteinExistence type="predicted"/>
<sequence length="241" mass="25804">MSGGDESAQYSILTKRRTRFGMSLFNNRATRVAFSLALGGGSRSYSGEPACAWRPATSSWSGAQGDDGRLGDSPGRGTALVTTAWRGATARSGAPRAALCPARGERGGLLARLPRPGLMLPRAREPRVLPFVQLEALPRAGGAMPSSWRSSLSARGVVLIWQGVFSNQVEVLPPPGGQWSPRQLEAAPQAGKVLPCARVLLAHPTTRRGTPRAWLTTRLRARCLGLVHARSSFLRSTLRLM</sequence>
<name>A0AAE1XXW2_9LAMI</name>
<reference evidence="1" key="1">
    <citation type="submission" date="2020-06" db="EMBL/GenBank/DDBJ databases">
        <authorList>
            <person name="Li T."/>
            <person name="Hu X."/>
            <person name="Zhang T."/>
            <person name="Song X."/>
            <person name="Zhang H."/>
            <person name="Dai N."/>
            <person name="Sheng W."/>
            <person name="Hou X."/>
            <person name="Wei L."/>
        </authorList>
    </citation>
    <scope>NUCLEOTIDE SEQUENCE</scope>
    <source>
        <strain evidence="1">3651</strain>
        <tissue evidence="1">Leaf</tissue>
    </source>
</reference>
<accession>A0AAE1XXW2</accession>
<dbReference type="EMBL" id="JACGWO010000009">
    <property type="protein sequence ID" value="KAK4420040.1"/>
    <property type="molecule type" value="Genomic_DNA"/>
</dbReference>
<organism evidence="1 2">
    <name type="scientific">Sesamum alatum</name>
    <dbReference type="NCBI Taxonomy" id="300844"/>
    <lineage>
        <taxon>Eukaryota</taxon>
        <taxon>Viridiplantae</taxon>
        <taxon>Streptophyta</taxon>
        <taxon>Embryophyta</taxon>
        <taxon>Tracheophyta</taxon>
        <taxon>Spermatophyta</taxon>
        <taxon>Magnoliopsida</taxon>
        <taxon>eudicotyledons</taxon>
        <taxon>Gunneridae</taxon>
        <taxon>Pentapetalae</taxon>
        <taxon>asterids</taxon>
        <taxon>lamiids</taxon>
        <taxon>Lamiales</taxon>
        <taxon>Pedaliaceae</taxon>
        <taxon>Sesamum</taxon>
    </lineage>
</organism>
<reference evidence="1" key="2">
    <citation type="journal article" date="2024" name="Plant">
        <title>Genomic evolution and insights into agronomic trait innovations of Sesamum species.</title>
        <authorList>
            <person name="Miao H."/>
            <person name="Wang L."/>
            <person name="Qu L."/>
            <person name="Liu H."/>
            <person name="Sun Y."/>
            <person name="Le M."/>
            <person name="Wang Q."/>
            <person name="Wei S."/>
            <person name="Zheng Y."/>
            <person name="Lin W."/>
            <person name="Duan Y."/>
            <person name="Cao H."/>
            <person name="Xiong S."/>
            <person name="Wang X."/>
            <person name="Wei L."/>
            <person name="Li C."/>
            <person name="Ma Q."/>
            <person name="Ju M."/>
            <person name="Zhao R."/>
            <person name="Li G."/>
            <person name="Mu C."/>
            <person name="Tian Q."/>
            <person name="Mei H."/>
            <person name="Zhang T."/>
            <person name="Gao T."/>
            <person name="Zhang H."/>
        </authorList>
    </citation>
    <scope>NUCLEOTIDE SEQUENCE</scope>
    <source>
        <strain evidence="1">3651</strain>
    </source>
</reference>
<evidence type="ECO:0000313" key="1">
    <source>
        <dbReference type="EMBL" id="KAK4420040.1"/>
    </source>
</evidence>
<dbReference type="Proteomes" id="UP001293254">
    <property type="component" value="Unassembled WGS sequence"/>
</dbReference>
<evidence type="ECO:0000313" key="2">
    <source>
        <dbReference type="Proteomes" id="UP001293254"/>
    </source>
</evidence>
<dbReference type="AlphaFoldDB" id="A0AAE1XXW2"/>
<keyword evidence="2" id="KW-1185">Reference proteome</keyword>
<protein>
    <submittedName>
        <fullName evidence="1">Uncharacterized protein</fullName>
    </submittedName>
</protein>
<comment type="caution">
    <text evidence="1">The sequence shown here is derived from an EMBL/GenBank/DDBJ whole genome shotgun (WGS) entry which is preliminary data.</text>
</comment>